<proteinExistence type="predicted"/>
<keyword evidence="2" id="KW-0472">Membrane</keyword>
<keyword evidence="2" id="KW-1133">Transmembrane helix</keyword>
<dbReference type="InterPro" id="IPR021403">
    <property type="entry name" value="DUF3043"/>
</dbReference>
<feature type="region of interest" description="Disordered" evidence="1">
    <location>
        <begin position="206"/>
        <end position="225"/>
    </location>
</feature>
<dbReference type="AlphaFoldDB" id="A0A4Q9V154"/>
<organism evidence="3 4">
    <name type="scientific">Arcanobacterium bovis</name>
    <dbReference type="NCBI Taxonomy" id="2529275"/>
    <lineage>
        <taxon>Bacteria</taxon>
        <taxon>Bacillati</taxon>
        <taxon>Actinomycetota</taxon>
        <taxon>Actinomycetes</taxon>
        <taxon>Actinomycetales</taxon>
        <taxon>Actinomycetaceae</taxon>
        <taxon>Arcanobacterium</taxon>
    </lineage>
</organism>
<keyword evidence="4" id="KW-1185">Reference proteome</keyword>
<sequence length="225" mass="25800">MFGSKKETSANDKTFQSDTDREVMPKGYTPKKGTPTPKRKEVEAANRRPIVADRTKLSREAKKAQRAENRRRSNELYYKQQQAMRTGDEANMPAQHRGKLRKWARDYVDASGPISGWFMPIAIALIPLMVVQMRFPQIVNFVAIALYVVFFAMLIHAVIIVRRAKLLAGHRYGFDQIPRGFTMQMLGRAFYIRRWRLPAAQVKRGEFPPGSSKEDLKEAKKATKA</sequence>
<accession>A0A4Q9V154</accession>
<dbReference type="RefSeq" id="WP_131279860.1">
    <property type="nucleotide sequence ID" value="NZ_JBHSLR010000009.1"/>
</dbReference>
<dbReference type="Pfam" id="PF11241">
    <property type="entry name" value="DUF3043"/>
    <property type="match status" value="1"/>
</dbReference>
<evidence type="ECO:0000256" key="1">
    <source>
        <dbReference type="SAM" id="MobiDB-lite"/>
    </source>
</evidence>
<evidence type="ECO:0000313" key="4">
    <source>
        <dbReference type="Proteomes" id="UP000293036"/>
    </source>
</evidence>
<dbReference type="EMBL" id="SJDT01000002">
    <property type="protein sequence ID" value="TBW22824.1"/>
    <property type="molecule type" value="Genomic_DNA"/>
</dbReference>
<feature type="compositionally biased region" description="Low complexity" evidence="1">
    <location>
        <begin position="25"/>
        <end position="36"/>
    </location>
</feature>
<dbReference type="OrthoDB" id="5194448at2"/>
<reference evidence="3 4" key="1">
    <citation type="submission" date="2019-02" db="EMBL/GenBank/DDBJ databases">
        <title>Arcanobacterium bovis sp. nov., isolated from the milk of a cow with mastitis.</title>
        <authorList>
            <person name="Sammra O."/>
            <person name="Foster G."/>
            <person name="Hassan A."/>
            <person name="Alssahen M."/>
            <person name="Laemmler C."/>
            <person name="Borowiak M."/>
            <person name="Malorny B."/>
            <person name="Abdulmawjood A."/>
        </authorList>
    </citation>
    <scope>NUCLEOTIDE SEQUENCE [LARGE SCALE GENOMIC DNA]</scope>
    <source>
        <strain evidence="3 4">C605018/01/1</strain>
    </source>
</reference>
<keyword evidence="2" id="KW-0812">Transmembrane</keyword>
<evidence type="ECO:0000256" key="2">
    <source>
        <dbReference type="SAM" id="Phobius"/>
    </source>
</evidence>
<feature type="compositionally biased region" description="Basic and acidic residues" evidence="1">
    <location>
        <begin position="212"/>
        <end position="225"/>
    </location>
</feature>
<feature type="transmembrane region" description="Helical" evidence="2">
    <location>
        <begin position="107"/>
        <end position="126"/>
    </location>
</feature>
<dbReference type="Proteomes" id="UP000293036">
    <property type="component" value="Unassembled WGS sequence"/>
</dbReference>
<feature type="transmembrane region" description="Helical" evidence="2">
    <location>
        <begin position="138"/>
        <end position="161"/>
    </location>
</feature>
<feature type="region of interest" description="Disordered" evidence="1">
    <location>
        <begin position="1"/>
        <end position="75"/>
    </location>
</feature>
<comment type="caution">
    <text evidence="3">The sequence shown here is derived from an EMBL/GenBank/DDBJ whole genome shotgun (WGS) entry which is preliminary data.</text>
</comment>
<feature type="compositionally biased region" description="Basic and acidic residues" evidence="1">
    <location>
        <begin position="1"/>
        <end position="10"/>
    </location>
</feature>
<evidence type="ECO:0000313" key="3">
    <source>
        <dbReference type="EMBL" id="TBW22824.1"/>
    </source>
</evidence>
<protein>
    <submittedName>
        <fullName evidence="3">DUF3043 domain-containing protein</fullName>
    </submittedName>
</protein>
<feature type="compositionally biased region" description="Basic and acidic residues" evidence="1">
    <location>
        <begin position="38"/>
        <end position="74"/>
    </location>
</feature>
<gene>
    <name evidence="3" type="ORF">EZJ44_02665</name>
</gene>
<name>A0A4Q9V154_9ACTO</name>